<dbReference type="EMBL" id="CVRB01000006">
    <property type="protein sequence ID" value="CRK85055.1"/>
    <property type="molecule type" value="Genomic_DNA"/>
</dbReference>
<dbReference type="GO" id="GO:0016747">
    <property type="term" value="F:acyltransferase activity, transferring groups other than amino-acyl groups"/>
    <property type="evidence" value="ECO:0007669"/>
    <property type="project" value="InterPro"/>
</dbReference>
<dbReference type="InterPro" id="IPR002155">
    <property type="entry name" value="Thiolase"/>
</dbReference>
<dbReference type="InterPro" id="IPR016039">
    <property type="entry name" value="Thiolase-like"/>
</dbReference>
<dbReference type="Pfam" id="PF22691">
    <property type="entry name" value="Thiolase_C_1"/>
    <property type="match status" value="1"/>
</dbReference>
<dbReference type="STRING" id="1499688.BN000_05114"/>
<feature type="domain" description="Thiolase C-terminal" evidence="2">
    <location>
        <begin position="262"/>
        <end position="379"/>
    </location>
</feature>
<dbReference type="CDD" id="cd00829">
    <property type="entry name" value="SCP-x_thiolase"/>
    <property type="match status" value="1"/>
</dbReference>
<keyword evidence="4" id="KW-1185">Reference proteome</keyword>
<dbReference type="Gene3D" id="3.40.47.10">
    <property type="match status" value="1"/>
</dbReference>
<protein>
    <submittedName>
        <fullName evidence="3">Beta-ketoacyl synthase</fullName>
    </submittedName>
</protein>
<evidence type="ECO:0000313" key="3">
    <source>
        <dbReference type="EMBL" id="CRK85055.1"/>
    </source>
</evidence>
<dbReference type="AlphaFoldDB" id="A0A0U1P439"/>
<dbReference type="Pfam" id="PF00108">
    <property type="entry name" value="Thiolase_N"/>
    <property type="match status" value="1"/>
</dbReference>
<dbReference type="SUPFAM" id="SSF53901">
    <property type="entry name" value="Thiolase-like"/>
    <property type="match status" value="2"/>
</dbReference>
<accession>A0A0U1P439</accession>
<proteinExistence type="predicted"/>
<dbReference type="RefSeq" id="WP_090639664.1">
    <property type="nucleotide sequence ID" value="NZ_CVRB01000006.1"/>
</dbReference>
<dbReference type="PANTHER" id="PTHR42870:SF1">
    <property type="entry name" value="NON-SPECIFIC LIPID-TRANSFER PROTEIN-LIKE 2"/>
    <property type="match status" value="1"/>
</dbReference>
<dbReference type="Proteomes" id="UP000199087">
    <property type="component" value="Unassembled WGS sequence"/>
</dbReference>
<dbReference type="PIRSF" id="PIRSF000429">
    <property type="entry name" value="Ac-CoA_Ac_transf"/>
    <property type="match status" value="1"/>
</dbReference>
<name>A0A0U1P439_9BACI</name>
<evidence type="ECO:0000259" key="2">
    <source>
        <dbReference type="Pfam" id="PF22691"/>
    </source>
</evidence>
<gene>
    <name evidence="3" type="ORF">BN000_05114</name>
</gene>
<dbReference type="PANTHER" id="PTHR42870">
    <property type="entry name" value="ACETYL-COA C-ACETYLTRANSFERASE"/>
    <property type="match status" value="1"/>
</dbReference>
<reference evidence="4" key="1">
    <citation type="submission" date="2015-05" db="EMBL/GenBank/DDBJ databases">
        <authorList>
            <person name="Urmite Genomes"/>
        </authorList>
    </citation>
    <scope>NUCLEOTIDE SEQUENCE [LARGE SCALE GENOMIC DNA]</scope>
    <source>
        <strain evidence="4">LF1</strain>
    </source>
</reference>
<sequence length="392" mass="41622">MNDVVICGIGMTSFGKFLEKGLKQLGNEAIMKALDDAGVPKEAIQAAYVGNAVAGVVTGQELIRGQVILRSIGMGGIPIFNIENACASSSSALHLASVAIQAGLYDCVLVLGVEKMTHEDRTVTFKAFEGGVDVEEMKYLIEASSMSHSIFMDVYARKAREYMNRTGVTKKHLAMVASKNHTNGSKNPFAQRSKPITIEEVLNDRIIVDPFTRYMCSPISDGAAAVVLCSAKYAKQLTNKPIYVAASVILSGKEHSFGEPSVIEETGRAAYQVASAGPEEIDVFEVHDAAASAELMAYEELGLCKFGEAGKLIEEKITYINGKKPVNPSGGLEAKGHPIGATGLGQICELVTQIRGTAGSKQVQNVKMALAQNAGGMFGLENAVAAVTILKK</sequence>
<evidence type="ECO:0000313" key="4">
    <source>
        <dbReference type="Proteomes" id="UP000199087"/>
    </source>
</evidence>
<dbReference type="OrthoDB" id="9785768at2"/>
<evidence type="ECO:0000259" key="1">
    <source>
        <dbReference type="Pfam" id="PF00108"/>
    </source>
</evidence>
<dbReference type="InterPro" id="IPR055140">
    <property type="entry name" value="Thiolase_C_2"/>
</dbReference>
<dbReference type="InterPro" id="IPR020616">
    <property type="entry name" value="Thiolase_N"/>
</dbReference>
<organism evidence="3 4">
    <name type="scientific">Neobacillus massiliamazoniensis</name>
    <dbReference type="NCBI Taxonomy" id="1499688"/>
    <lineage>
        <taxon>Bacteria</taxon>
        <taxon>Bacillati</taxon>
        <taxon>Bacillota</taxon>
        <taxon>Bacilli</taxon>
        <taxon>Bacillales</taxon>
        <taxon>Bacillaceae</taxon>
        <taxon>Neobacillus</taxon>
    </lineage>
</organism>
<feature type="domain" description="Thiolase N-terminal" evidence="1">
    <location>
        <begin position="4"/>
        <end position="231"/>
    </location>
</feature>